<comment type="caution">
    <text evidence="2">The sequence shown here is derived from an EMBL/GenBank/DDBJ whole genome shotgun (WGS) entry which is preliminary data.</text>
</comment>
<name>A0A5A7SST7_CUCMM</name>
<evidence type="ECO:0000313" key="3">
    <source>
        <dbReference type="Proteomes" id="UP000321393"/>
    </source>
</evidence>
<dbReference type="Proteomes" id="UP000321393">
    <property type="component" value="Unassembled WGS sequence"/>
</dbReference>
<evidence type="ECO:0000313" key="2">
    <source>
        <dbReference type="EMBL" id="KAA0033523.1"/>
    </source>
</evidence>
<organism evidence="2 3">
    <name type="scientific">Cucumis melo var. makuwa</name>
    <name type="common">Oriental melon</name>
    <dbReference type="NCBI Taxonomy" id="1194695"/>
    <lineage>
        <taxon>Eukaryota</taxon>
        <taxon>Viridiplantae</taxon>
        <taxon>Streptophyta</taxon>
        <taxon>Embryophyta</taxon>
        <taxon>Tracheophyta</taxon>
        <taxon>Spermatophyta</taxon>
        <taxon>Magnoliopsida</taxon>
        <taxon>eudicotyledons</taxon>
        <taxon>Gunneridae</taxon>
        <taxon>Pentapetalae</taxon>
        <taxon>rosids</taxon>
        <taxon>fabids</taxon>
        <taxon>Cucurbitales</taxon>
        <taxon>Cucurbitaceae</taxon>
        <taxon>Benincaseae</taxon>
        <taxon>Cucumis</taxon>
    </lineage>
</organism>
<dbReference type="AlphaFoldDB" id="A0A5A7SST7"/>
<dbReference type="Pfam" id="PF10536">
    <property type="entry name" value="PMD"/>
    <property type="match status" value="1"/>
</dbReference>
<dbReference type="InterPro" id="IPR019557">
    <property type="entry name" value="AminoTfrase-like_pln_mobile"/>
</dbReference>
<reference evidence="2 3" key="1">
    <citation type="submission" date="2019-08" db="EMBL/GenBank/DDBJ databases">
        <title>Draft genome sequences of two oriental melons (Cucumis melo L. var makuwa).</title>
        <authorList>
            <person name="Kwon S.-Y."/>
        </authorList>
    </citation>
    <scope>NUCLEOTIDE SEQUENCE [LARGE SCALE GENOMIC DNA]</scope>
    <source>
        <strain evidence="3">cv. SW 3</strain>
        <tissue evidence="2">Leaf</tissue>
    </source>
</reference>
<dbReference type="PANTHER" id="PTHR46033:SF80">
    <property type="entry name" value="PROTEIN MAIN-LIKE 2-LIKE"/>
    <property type="match status" value="1"/>
</dbReference>
<dbReference type="PANTHER" id="PTHR46033">
    <property type="entry name" value="PROTEIN MAIN-LIKE 2"/>
    <property type="match status" value="1"/>
</dbReference>
<accession>A0A5A7SST7</accession>
<dbReference type="EMBL" id="SSTE01020856">
    <property type="protein sequence ID" value="KAA0033523.1"/>
    <property type="molecule type" value="Genomic_DNA"/>
</dbReference>
<protein>
    <recommendedName>
        <fullName evidence="1">Aminotransferase-like plant mobile domain-containing protein</fullName>
    </recommendedName>
</protein>
<feature type="domain" description="Aminotransferase-like plant mobile" evidence="1">
    <location>
        <begin position="248"/>
        <end position="301"/>
    </location>
</feature>
<dbReference type="InterPro" id="IPR044824">
    <property type="entry name" value="MAIN-like"/>
</dbReference>
<gene>
    <name evidence="2" type="ORF">E6C27_scaffold261G00660</name>
</gene>
<evidence type="ECO:0000259" key="1">
    <source>
        <dbReference type="Pfam" id="PF10536"/>
    </source>
</evidence>
<proteinExistence type="predicted"/>
<sequence length="301" mass="33953">MPLSRFMHVSNFAVSDPTSTGGRSGFCRQIHRSGRSDRAPSSFGEVILPSAIQLLSEDDRAFAVRSTALIHRPGRSDRAPSSFGERSNFYRGTIGILPSDPPPGILLFAMVYFTEYSDSTKRCLIILKDENQSLDSAIVLPVREGAFENIIDSQILKENFILLPKWSKEKSVNSNSPLTSWFLESSIHNKIPNKNSESTLGRRMISDSKIRWGTVLKVHGEFYYLSHHWEWLELAVARNMTILKRARLFDVVMASMYTYDRNSDIVRAFCEAWCPSTNTLHTSAGEMSISLWDLRVLGGLP</sequence>
<dbReference type="GO" id="GO:0010073">
    <property type="term" value="P:meristem maintenance"/>
    <property type="evidence" value="ECO:0007669"/>
    <property type="project" value="InterPro"/>
</dbReference>
<dbReference type="OrthoDB" id="1244514at2759"/>